<accession>A0AAE3E0V9</accession>
<dbReference type="Proteomes" id="UP001198242">
    <property type="component" value="Unassembled WGS sequence"/>
</dbReference>
<sequence length="355" mass="39181">MAYSSKTTVSTKYRVSGGNSVISTTFSSPFEAIGRAFKVGGKVTETDSGVTIFESNTTKYYLFQFTNFYGSTASRTEADSWINDYANAHVIYGGTGKLYGSNAKVLKGGLFRTEATNGAYLYNFSSNNWGFRSIKTTVSLSKAKLYFSPKNRADNAYIYVAAISEDGSEVYETGIMMDQYARSSKAWKAYHFDSNGNISASPIATTARLSSGVYTANDDIVIKMSLNTGNPGYSYRIETASGQLKDSGTINLSSTSKIRAGNKVRFLTAVSFVPDLGYENNTYSMQDLRDGAYLKNVILESYLYTSTDQQGTAYGFTATSDPPQYSYIYDTDCIDHTRNDSKDIINIYYNKSYTH</sequence>
<reference evidence="1 2" key="1">
    <citation type="submission" date="2021-10" db="EMBL/GenBank/DDBJ databases">
        <title>Anaerobic single-cell dispensing facilitates the cultivation of human gut bacteria.</title>
        <authorList>
            <person name="Afrizal A."/>
        </authorList>
    </citation>
    <scope>NUCLEOTIDE SEQUENCE [LARGE SCALE GENOMIC DNA]</scope>
    <source>
        <strain evidence="1 2">CLA-AA-H232</strain>
    </source>
</reference>
<protein>
    <submittedName>
        <fullName evidence="1">Uncharacterized protein</fullName>
    </submittedName>
</protein>
<name>A0AAE3E0V9_9FIRM</name>
<dbReference type="AlphaFoldDB" id="A0AAE3E0V9"/>
<proteinExistence type="predicted"/>
<organism evidence="1 2">
    <name type="scientific">Hominilimicola fabiformis</name>
    <dbReference type="NCBI Taxonomy" id="2885356"/>
    <lineage>
        <taxon>Bacteria</taxon>
        <taxon>Bacillati</taxon>
        <taxon>Bacillota</taxon>
        <taxon>Clostridia</taxon>
        <taxon>Eubacteriales</taxon>
        <taxon>Oscillospiraceae</taxon>
        <taxon>Hominilimicola</taxon>
    </lineage>
</organism>
<evidence type="ECO:0000313" key="1">
    <source>
        <dbReference type="EMBL" id="MCC2211827.1"/>
    </source>
</evidence>
<gene>
    <name evidence="1" type="ORF">LKE05_13660</name>
</gene>
<dbReference type="EMBL" id="JAJEQM010000029">
    <property type="protein sequence ID" value="MCC2211827.1"/>
    <property type="molecule type" value="Genomic_DNA"/>
</dbReference>
<evidence type="ECO:0000313" key="2">
    <source>
        <dbReference type="Proteomes" id="UP001198242"/>
    </source>
</evidence>
<dbReference type="RefSeq" id="WP_147513803.1">
    <property type="nucleotide sequence ID" value="NZ_JAJEQM010000029.1"/>
</dbReference>
<keyword evidence="2" id="KW-1185">Reference proteome</keyword>
<comment type="caution">
    <text evidence="1">The sequence shown here is derived from an EMBL/GenBank/DDBJ whole genome shotgun (WGS) entry which is preliminary data.</text>
</comment>